<evidence type="ECO:0000313" key="2">
    <source>
        <dbReference type="Proteomes" id="UP001200247"/>
    </source>
</evidence>
<gene>
    <name evidence="1" type="ORF">LH440_12595</name>
</gene>
<sequence length="211" mass="23860">MTDYLSKKAFAESQGWSPSYVTKLRNEGRLVLAPDGKMVDVAATLSMIGKTADPAREGVRQRHQQHRVDRDVYGQMQGGGGDDTSEFHRNRAEKEKHLARVAKAEADKLEEMTVERHDVHAAAYKYGRLLRDNLLGLPRQISADLSAMSDPWQIEQALTERIRQTLTDMARIGAADLRRTMPHVRRRLYRLPRRVFFGPDAGPGPVGRRMG</sequence>
<name>A0ABD4SSI0_9NEIS</name>
<organism evidence="1 2">
    <name type="scientific">Laribacter hongkongensis</name>
    <dbReference type="NCBI Taxonomy" id="168471"/>
    <lineage>
        <taxon>Bacteria</taxon>
        <taxon>Pseudomonadati</taxon>
        <taxon>Pseudomonadota</taxon>
        <taxon>Betaproteobacteria</taxon>
        <taxon>Neisseriales</taxon>
        <taxon>Aquaspirillaceae</taxon>
        <taxon>Laribacter</taxon>
    </lineage>
</organism>
<dbReference type="RefSeq" id="WP_239883535.1">
    <property type="nucleotide sequence ID" value="NZ_JAJAXE010000008.1"/>
</dbReference>
<reference evidence="1 2" key="1">
    <citation type="submission" date="2021-10" db="EMBL/GenBank/DDBJ databases">
        <title>Whole-genome sequencing analysis of Laribacter hongkongensis: virulence gene profiles, carbohydrate-active enzyme prediction, and antimicrobial resistance characterization.</title>
        <authorList>
            <person name="Yuan P."/>
            <person name="Zhan Y."/>
            <person name="Chen D."/>
        </authorList>
    </citation>
    <scope>NUCLEOTIDE SEQUENCE [LARGE SCALE GENOMIC DNA]</scope>
    <source>
        <strain evidence="1 2">W67</strain>
    </source>
</reference>
<evidence type="ECO:0000313" key="1">
    <source>
        <dbReference type="EMBL" id="MCG9026725.1"/>
    </source>
</evidence>
<evidence type="ECO:0008006" key="3">
    <source>
        <dbReference type="Google" id="ProtNLM"/>
    </source>
</evidence>
<dbReference type="EMBL" id="JAJAXM010000025">
    <property type="protein sequence ID" value="MCG9026725.1"/>
    <property type="molecule type" value="Genomic_DNA"/>
</dbReference>
<protein>
    <recommendedName>
        <fullName evidence="3">Terminase small subunit</fullName>
    </recommendedName>
</protein>
<accession>A0ABD4SSI0</accession>
<comment type="caution">
    <text evidence="1">The sequence shown here is derived from an EMBL/GenBank/DDBJ whole genome shotgun (WGS) entry which is preliminary data.</text>
</comment>
<proteinExistence type="predicted"/>
<dbReference type="AlphaFoldDB" id="A0ABD4SSI0"/>
<dbReference type="Proteomes" id="UP001200247">
    <property type="component" value="Unassembled WGS sequence"/>
</dbReference>